<sequence>TNTLEAKVLGANRTFKQSKIENVQVLIAITISIDLSAYASSQSLCNYIEVGD</sequence>
<proteinExistence type="predicted"/>
<gene>
    <name evidence="1" type="ORF">GMARGA_LOCUS28663</name>
</gene>
<dbReference type="EMBL" id="CAJVQB010037040">
    <property type="protein sequence ID" value="CAG8824780.1"/>
    <property type="molecule type" value="Genomic_DNA"/>
</dbReference>
<reference evidence="1 2" key="1">
    <citation type="submission" date="2021-06" db="EMBL/GenBank/DDBJ databases">
        <authorList>
            <person name="Kallberg Y."/>
            <person name="Tangrot J."/>
            <person name="Rosling A."/>
        </authorList>
    </citation>
    <scope>NUCLEOTIDE SEQUENCE [LARGE SCALE GENOMIC DNA]</scope>
    <source>
        <strain evidence="1 2">120-4 pot B 10/14</strain>
    </source>
</reference>
<evidence type="ECO:0000313" key="2">
    <source>
        <dbReference type="Proteomes" id="UP000789901"/>
    </source>
</evidence>
<accession>A0ABN7WB12</accession>
<organism evidence="1 2">
    <name type="scientific">Gigaspora margarita</name>
    <dbReference type="NCBI Taxonomy" id="4874"/>
    <lineage>
        <taxon>Eukaryota</taxon>
        <taxon>Fungi</taxon>
        <taxon>Fungi incertae sedis</taxon>
        <taxon>Mucoromycota</taxon>
        <taxon>Glomeromycotina</taxon>
        <taxon>Glomeromycetes</taxon>
        <taxon>Diversisporales</taxon>
        <taxon>Gigasporaceae</taxon>
        <taxon>Gigaspora</taxon>
    </lineage>
</organism>
<keyword evidence="2" id="KW-1185">Reference proteome</keyword>
<comment type="caution">
    <text evidence="1">The sequence shown here is derived from an EMBL/GenBank/DDBJ whole genome shotgun (WGS) entry which is preliminary data.</text>
</comment>
<dbReference type="Proteomes" id="UP000789901">
    <property type="component" value="Unassembled WGS sequence"/>
</dbReference>
<evidence type="ECO:0000313" key="1">
    <source>
        <dbReference type="EMBL" id="CAG8824780.1"/>
    </source>
</evidence>
<protein>
    <submittedName>
        <fullName evidence="1">3235_t:CDS:1</fullName>
    </submittedName>
</protein>
<feature type="non-terminal residue" evidence="1">
    <location>
        <position position="1"/>
    </location>
</feature>
<name>A0ABN7WB12_GIGMA</name>